<proteinExistence type="predicted"/>
<accession>A0A1L7AJP3</accession>
<dbReference type="AlphaFoldDB" id="A0A1L7AJP3"/>
<dbReference type="InterPro" id="IPR013196">
    <property type="entry name" value="HTH_11"/>
</dbReference>
<evidence type="ECO:0000259" key="1">
    <source>
        <dbReference type="Pfam" id="PF08279"/>
    </source>
</evidence>
<dbReference type="SUPFAM" id="SSF46785">
    <property type="entry name" value="Winged helix' DNA-binding domain"/>
    <property type="match status" value="1"/>
</dbReference>
<name>A0A1L7AJP3_9PROT</name>
<dbReference type="Gene3D" id="1.10.10.10">
    <property type="entry name" value="Winged helix-like DNA-binding domain superfamily/Winged helix DNA-binding domain"/>
    <property type="match status" value="1"/>
</dbReference>
<evidence type="ECO:0000313" key="4">
    <source>
        <dbReference type="Proteomes" id="UP000185494"/>
    </source>
</evidence>
<dbReference type="Pfam" id="PF13280">
    <property type="entry name" value="WYL"/>
    <property type="match status" value="1"/>
</dbReference>
<dbReference type="InterPro" id="IPR036388">
    <property type="entry name" value="WH-like_DNA-bd_sf"/>
</dbReference>
<dbReference type="GO" id="GO:0003677">
    <property type="term" value="F:DNA binding"/>
    <property type="evidence" value="ECO:0007669"/>
    <property type="project" value="UniProtKB-KW"/>
</dbReference>
<dbReference type="Pfam" id="PF08279">
    <property type="entry name" value="HTH_11"/>
    <property type="match status" value="1"/>
</dbReference>
<protein>
    <submittedName>
        <fullName evidence="3">DNA-binding protein</fullName>
    </submittedName>
</protein>
<sequence>MSRSARLLDLLQALRRRRHPVRGADLAEELGVSLRTLYRDIATLQAQGAAIEGEAGLGYVLRPGFFLPPLRFSEDEMDALLLGLRFVAQRGDPVLDEAAEDALAKILAAMPPEAELQARDGALLSGMDDSAGAPHLATLREAMQQERRLHLRYTDKKGVASERIVWPVAIGFFGEAEVLAAWCETRQDFRHFRLDRIVALRIDTDRYPRRRRLLLAEWRLQQDLEDLF</sequence>
<dbReference type="PROSITE" id="PS52050">
    <property type="entry name" value="WYL"/>
    <property type="match status" value="1"/>
</dbReference>
<feature type="domain" description="WYL" evidence="2">
    <location>
        <begin position="134"/>
        <end position="201"/>
    </location>
</feature>
<feature type="domain" description="Helix-turn-helix type 11" evidence="1">
    <location>
        <begin position="6"/>
        <end position="59"/>
    </location>
</feature>
<keyword evidence="3" id="KW-0238">DNA-binding</keyword>
<evidence type="ECO:0000259" key="2">
    <source>
        <dbReference type="Pfam" id="PF13280"/>
    </source>
</evidence>
<dbReference type="InterPro" id="IPR026881">
    <property type="entry name" value="WYL_dom"/>
</dbReference>
<dbReference type="InterPro" id="IPR036390">
    <property type="entry name" value="WH_DNA-bd_sf"/>
</dbReference>
<reference evidence="3 4" key="1">
    <citation type="submission" date="2016-05" db="EMBL/GenBank/DDBJ databases">
        <title>Complete Genome and Methylome Analysis of Psychrotrophic Bacterial Isolates from Antarctic Lake Untersee.</title>
        <authorList>
            <person name="Fomenkov A."/>
            <person name="Akimov V.N."/>
            <person name="Vasilyeva L.V."/>
            <person name="Andersen D."/>
            <person name="Vincze T."/>
            <person name="Roberts R.J."/>
        </authorList>
    </citation>
    <scope>NUCLEOTIDE SEQUENCE [LARGE SCALE GENOMIC DNA]</scope>
    <source>
        <strain evidence="3 4">U14-5</strain>
    </source>
</reference>
<gene>
    <name evidence="3" type="ORF">RGI145_02145</name>
</gene>
<dbReference type="InterPro" id="IPR051534">
    <property type="entry name" value="CBASS_pafABC_assoc_protein"/>
</dbReference>
<evidence type="ECO:0000313" key="3">
    <source>
        <dbReference type="EMBL" id="APT59016.1"/>
    </source>
</evidence>
<dbReference type="Proteomes" id="UP000185494">
    <property type="component" value="Chromosome 1"/>
</dbReference>
<dbReference type="PANTHER" id="PTHR34580">
    <property type="match status" value="1"/>
</dbReference>
<dbReference type="PANTHER" id="PTHR34580:SF3">
    <property type="entry name" value="PROTEIN PAFB"/>
    <property type="match status" value="1"/>
</dbReference>
<organism evidence="3 4">
    <name type="scientific">Roseomonas gilardii</name>
    <dbReference type="NCBI Taxonomy" id="257708"/>
    <lineage>
        <taxon>Bacteria</taxon>
        <taxon>Pseudomonadati</taxon>
        <taxon>Pseudomonadota</taxon>
        <taxon>Alphaproteobacteria</taxon>
        <taxon>Acetobacterales</taxon>
        <taxon>Roseomonadaceae</taxon>
        <taxon>Roseomonas</taxon>
    </lineage>
</organism>
<dbReference type="STRING" id="257708.RGI145_02145"/>
<dbReference type="EMBL" id="CP015583">
    <property type="protein sequence ID" value="APT59016.1"/>
    <property type="molecule type" value="Genomic_DNA"/>
</dbReference>
<dbReference type="KEGG" id="rgi:RGI145_02145"/>